<dbReference type="RefSeq" id="WP_248477782.1">
    <property type="nucleotide sequence ID" value="NZ_JALPRF010000002.1"/>
</dbReference>
<name>A0ABT0HM06_9BACT</name>
<keyword evidence="2" id="KW-1185">Reference proteome</keyword>
<proteinExistence type="predicted"/>
<dbReference type="Proteomes" id="UP001202180">
    <property type="component" value="Unassembled WGS sequence"/>
</dbReference>
<evidence type="ECO:0000313" key="1">
    <source>
        <dbReference type="EMBL" id="MCK8493198.1"/>
    </source>
</evidence>
<comment type="caution">
    <text evidence="1">The sequence shown here is derived from an EMBL/GenBank/DDBJ whole genome shotgun (WGS) entry which is preliminary data.</text>
</comment>
<protein>
    <submittedName>
        <fullName evidence="1">Uncharacterized protein</fullName>
    </submittedName>
</protein>
<sequence>MNASLIKFLLVTLVFAGGIGALVYALSGPGPANEKGTSAEQEEHFLSDIRKADSLHIKLKKTDPNEQASDFSALRFQQEEAIGRMETGYKADTLFRSLAQLTGRNYSKLLGTVSVQATDRQSKAETKEQLTDQVATLKTDIQSLETQLMLKQSSLESMRAIKASQQ</sequence>
<evidence type="ECO:0000313" key="2">
    <source>
        <dbReference type="Proteomes" id="UP001202180"/>
    </source>
</evidence>
<dbReference type="EMBL" id="JALPRF010000002">
    <property type="protein sequence ID" value="MCK8493198.1"/>
    <property type="molecule type" value="Genomic_DNA"/>
</dbReference>
<gene>
    <name evidence="1" type="ORF">M0L20_15125</name>
</gene>
<organism evidence="1 2">
    <name type="scientific">Spirosoma liriopis</name>
    <dbReference type="NCBI Taxonomy" id="2937440"/>
    <lineage>
        <taxon>Bacteria</taxon>
        <taxon>Pseudomonadati</taxon>
        <taxon>Bacteroidota</taxon>
        <taxon>Cytophagia</taxon>
        <taxon>Cytophagales</taxon>
        <taxon>Cytophagaceae</taxon>
        <taxon>Spirosoma</taxon>
    </lineage>
</organism>
<reference evidence="1 2" key="1">
    <citation type="submission" date="2022-04" db="EMBL/GenBank/DDBJ databases">
        <title>Spirosoma sp. strain RP8 genome sequencing and assembly.</title>
        <authorList>
            <person name="Jung Y."/>
        </authorList>
    </citation>
    <scope>NUCLEOTIDE SEQUENCE [LARGE SCALE GENOMIC DNA]</scope>
    <source>
        <strain evidence="1 2">RP8</strain>
    </source>
</reference>
<accession>A0ABT0HM06</accession>